<dbReference type="CDD" id="cd06261">
    <property type="entry name" value="TM_PBP2"/>
    <property type="match status" value="1"/>
</dbReference>
<keyword evidence="4" id="KW-1003">Cell membrane</keyword>
<dbReference type="AlphaFoldDB" id="A0A4U8YX19"/>
<evidence type="ECO:0000256" key="2">
    <source>
        <dbReference type="ARBA" id="ARBA00010072"/>
    </source>
</evidence>
<feature type="transmembrane region" description="Helical" evidence="9">
    <location>
        <begin position="127"/>
        <end position="145"/>
    </location>
</feature>
<dbReference type="PANTHER" id="PTHR30614">
    <property type="entry name" value="MEMBRANE COMPONENT OF AMINO ACID ABC TRANSPORTER"/>
    <property type="match status" value="1"/>
</dbReference>
<name>A0A4U8YX19_9BACT</name>
<keyword evidence="5 9" id="KW-0812">Transmembrane</keyword>
<comment type="similarity">
    <text evidence="2">Belongs to the binding-protein-dependent transport system permease family. HisMQ subfamily.</text>
</comment>
<evidence type="ECO:0000256" key="3">
    <source>
        <dbReference type="ARBA" id="ARBA00022448"/>
    </source>
</evidence>
<sequence length="386" mass="41722">MKQPLLSLSKAQGRTILIQLLVMGGILWFCHMLFVNTQANLASRNIASGFGFLSYEAGMPISDALLPYTPADTYGYAFFIGVLNTLYVSAVSIVLATLIGVVVGVARVSGNWLVARLAEIYVEVLRNIPLLLILFFTYGVVLAALPSPRQSLHWGIGFFLNNRGIYFPKLIPESGFWLIPAAFALGLIASVIVHRKATKRRKETGRALPSVRIGLALTFGLPLVAALLLGLPASLEMPVLRGFNFKGGAVIRPEFCALVIGLVLYTAAFIAENVRSGIQSVAKGQLDAAHALGLPEGLIMRRVILPQALRVTIPATTNDYASLVKNSSLAVAIGYPDMVSVGGTVIGQNDQAIEIIVMWMAVYLCINLVISLFMNWLNARVQLIGR</sequence>
<feature type="transmembrane region" description="Helical" evidence="9">
    <location>
        <begin position="175"/>
        <end position="193"/>
    </location>
</feature>
<dbReference type="GO" id="GO:0006865">
    <property type="term" value="P:amino acid transport"/>
    <property type="evidence" value="ECO:0007669"/>
    <property type="project" value="UniProtKB-KW"/>
</dbReference>
<keyword evidence="3 9" id="KW-0813">Transport</keyword>
<accession>A0A4U8YX19</accession>
<evidence type="ECO:0000256" key="1">
    <source>
        <dbReference type="ARBA" id="ARBA00004429"/>
    </source>
</evidence>
<feature type="transmembrane region" description="Helical" evidence="9">
    <location>
        <begin position="213"/>
        <end position="231"/>
    </location>
</feature>
<evidence type="ECO:0000313" key="12">
    <source>
        <dbReference type="Proteomes" id="UP000507962"/>
    </source>
</evidence>
<evidence type="ECO:0000256" key="6">
    <source>
        <dbReference type="ARBA" id="ARBA00022970"/>
    </source>
</evidence>
<dbReference type="Pfam" id="PF00528">
    <property type="entry name" value="BPD_transp_1"/>
    <property type="match status" value="1"/>
</dbReference>
<feature type="transmembrane region" description="Helical" evidence="9">
    <location>
        <begin position="356"/>
        <end position="377"/>
    </location>
</feature>
<dbReference type="PANTHER" id="PTHR30614:SF37">
    <property type="entry name" value="AMINO-ACID ABC TRANSPORTER PERMEASE PROTEIN YHDX-RELATED"/>
    <property type="match status" value="1"/>
</dbReference>
<evidence type="ECO:0000256" key="8">
    <source>
        <dbReference type="ARBA" id="ARBA00023136"/>
    </source>
</evidence>
<evidence type="ECO:0000256" key="9">
    <source>
        <dbReference type="RuleBase" id="RU363032"/>
    </source>
</evidence>
<dbReference type="NCBIfam" id="TIGR01726">
    <property type="entry name" value="HEQRo_perm_3TM"/>
    <property type="match status" value="1"/>
</dbReference>
<keyword evidence="12" id="KW-1185">Reference proteome</keyword>
<evidence type="ECO:0000259" key="10">
    <source>
        <dbReference type="PROSITE" id="PS50928"/>
    </source>
</evidence>
<dbReference type="Gene3D" id="1.10.3720.10">
    <property type="entry name" value="MetI-like"/>
    <property type="match status" value="2"/>
</dbReference>
<proteinExistence type="inferred from homology"/>
<evidence type="ECO:0000313" key="11">
    <source>
        <dbReference type="EMBL" id="VFQ45983.1"/>
    </source>
</evidence>
<gene>
    <name evidence="11" type="ORF">MSL71_36460</name>
</gene>
<feature type="transmembrane region" description="Helical" evidence="9">
    <location>
        <begin position="16"/>
        <end position="35"/>
    </location>
</feature>
<protein>
    <submittedName>
        <fullName evidence="11">Amino acid abc transporter permease protein 3-tm domain</fullName>
    </submittedName>
</protein>
<feature type="domain" description="ABC transmembrane type-1" evidence="10">
    <location>
        <begin position="82"/>
        <end position="374"/>
    </location>
</feature>
<evidence type="ECO:0000256" key="7">
    <source>
        <dbReference type="ARBA" id="ARBA00022989"/>
    </source>
</evidence>
<keyword evidence="8 9" id="KW-0472">Membrane</keyword>
<organism evidence="11 12">
    <name type="scientific">Desulfoluna butyratoxydans</name>
    <dbReference type="NCBI Taxonomy" id="231438"/>
    <lineage>
        <taxon>Bacteria</taxon>
        <taxon>Pseudomonadati</taxon>
        <taxon>Thermodesulfobacteriota</taxon>
        <taxon>Desulfobacteria</taxon>
        <taxon>Desulfobacterales</taxon>
        <taxon>Desulfolunaceae</taxon>
        <taxon>Desulfoluna</taxon>
    </lineage>
</organism>
<dbReference type="InterPro" id="IPR035906">
    <property type="entry name" value="MetI-like_sf"/>
</dbReference>
<dbReference type="PROSITE" id="PS50928">
    <property type="entry name" value="ABC_TM1"/>
    <property type="match status" value="1"/>
</dbReference>
<evidence type="ECO:0000256" key="4">
    <source>
        <dbReference type="ARBA" id="ARBA00022475"/>
    </source>
</evidence>
<evidence type="ECO:0000256" key="5">
    <source>
        <dbReference type="ARBA" id="ARBA00022692"/>
    </source>
</evidence>
<dbReference type="EMBL" id="CAADHO010000007">
    <property type="protein sequence ID" value="VFQ45983.1"/>
    <property type="molecule type" value="Genomic_DNA"/>
</dbReference>
<dbReference type="Proteomes" id="UP000507962">
    <property type="component" value="Unassembled WGS sequence"/>
</dbReference>
<keyword evidence="6" id="KW-0029">Amino-acid transport</keyword>
<keyword evidence="7 9" id="KW-1133">Transmembrane helix</keyword>
<feature type="transmembrane region" description="Helical" evidence="9">
    <location>
        <begin position="76"/>
        <end position="106"/>
    </location>
</feature>
<dbReference type="InterPro" id="IPR010065">
    <property type="entry name" value="AA_ABC_transptr_permease_3TM"/>
</dbReference>
<dbReference type="InterPro" id="IPR043429">
    <property type="entry name" value="ArtM/GltK/GlnP/TcyL/YhdX-like"/>
</dbReference>
<dbReference type="GO" id="GO:0022857">
    <property type="term" value="F:transmembrane transporter activity"/>
    <property type="evidence" value="ECO:0007669"/>
    <property type="project" value="InterPro"/>
</dbReference>
<feature type="transmembrane region" description="Helical" evidence="9">
    <location>
        <begin position="251"/>
        <end position="271"/>
    </location>
</feature>
<dbReference type="RefSeq" id="WP_180143163.1">
    <property type="nucleotide sequence ID" value="NZ_CAADHO010000007.1"/>
</dbReference>
<dbReference type="InterPro" id="IPR000515">
    <property type="entry name" value="MetI-like"/>
</dbReference>
<comment type="subcellular location">
    <subcellularLocation>
        <location evidence="1">Cell inner membrane</location>
        <topology evidence="1">Multi-pass membrane protein</topology>
    </subcellularLocation>
    <subcellularLocation>
        <location evidence="9">Cell membrane</location>
        <topology evidence="9">Multi-pass membrane protein</topology>
    </subcellularLocation>
</comment>
<dbReference type="SUPFAM" id="SSF161098">
    <property type="entry name" value="MetI-like"/>
    <property type="match status" value="2"/>
</dbReference>
<dbReference type="GO" id="GO:0043190">
    <property type="term" value="C:ATP-binding cassette (ABC) transporter complex"/>
    <property type="evidence" value="ECO:0007669"/>
    <property type="project" value="InterPro"/>
</dbReference>
<reference evidence="11 12" key="1">
    <citation type="submission" date="2019-03" db="EMBL/GenBank/DDBJ databases">
        <authorList>
            <person name="Nijsse B."/>
        </authorList>
    </citation>
    <scope>NUCLEOTIDE SEQUENCE [LARGE SCALE GENOMIC DNA]</scope>
    <source>
        <strain evidence="11">Desulfoluna butyratoxydans MSL71</strain>
    </source>
</reference>